<keyword evidence="2" id="KW-0687">Ribonucleoprotein</keyword>
<dbReference type="GO" id="GO:0003735">
    <property type="term" value="F:structural constituent of ribosome"/>
    <property type="evidence" value="ECO:0007669"/>
    <property type="project" value="InterPro"/>
</dbReference>
<keyword evidence="3" id="KW-1185">Reference proteome</keyword>
<evidence type="ECO:0000256" key="1">
    <source>
        <dbReference type="ARBA" id="ARBA00022980"/>
    </source>
</evidence>
<reference evidence="3" key="1">
    <citation type="submission" date="2012-09" db="EMBL/GenBank/DDBJ databases">
        <authorList>
            <person name="Martin A.A."/>
        </authorList>
    </citation>
    <scope>NUCLEOTIDE SEQUENCE</scope>
</reference>
<dbReference type="Proteomes" id="UP000035642">
    <property type="component" value="Unassembled WGS sequence"/>
</dbReference>
<reference evidence="4" key="2">
    <citation type="submission" date="2016-04" db="UniProtKB">
        <authorList>
            <consortium name="WormBaseParasite"/>
        </authorList>
    </citation>
    <scope>IDENTIFICATION</scope>
</reference>
<dbReference type="STRING" id="6313.A0A158P637"/>
<dbReference type="InterPro" id="IPR014721">
    <property type="entry name" value="Ribsml_uS5_D2-typ_fold_subgr"/>
</dbReference>
<protein>
    <submittedName>
        <fullName evidence="4">Uncharacterized protein</fullName>
    </submittedName>
</protein>
<proteinExistence type="predicted"/>
<evidence type="ECO:0000256" key="2">
    <source>
        <dbReference type="ARBA" id="ARBA00023274"/>
    </source>
</evidence>
<evidence type="ECO:0000313" key="3">
    <source>
        <dbReference type="Proteomes" id="UP000035642"/>
    </source>
</evidence>
<sequence>MILGNTTMFPMLLRSVRIARLFSTDVTASAITVEERPIKRIGRALQTYMRLCKEHASMMARERADFELGRRHLANIMNLDPHTMTQEDIDEAIRYLFPSSLFDLKARPLMRPPDEILPKFRQFSFDEESRPKDSRFYTLLPTFYGLLSDIGIKTKTVTSFYNDHFGAEMKSTELESVNTSGTQWLSREKLEKKLGEKINEELYTHLLMAFDYLVSLPCSAVEEKFIMQYREPLAASTKSKLFGPAIPEVTICPVTQRRSTFVKTRCKNTNAEVQVLAGGVGKFDINGQGLHDFRHLIAREILLAPMLVAGVLGQVDVKATTTGAGAGLLTYDPRTKERSKVNQPGARAKWIWYVFAGFFSSCFY</sequence>
<dbReference type="GO" id="GO:0006412">
    <property type="term" value="P:translation"/>
    <property type="evidence" value="ECO:0007669"/>
    <property type="project" value="InterPro"/>
</dbReference>
<accession>A0A158P637</accession>
<dbReference type="InterPro" id="IPR000754">
    <property type="entry name" value="Ribosomal_uS9"/>
</dbReference>
<dbReference type="AlphaFoldDB" id="A0A158P637"/>
<dbReference type="GO" id="GO:1990904">
    <property type="term" value="C:ribonucleoprotein complex"/>
    <property type="evidence" value="ECO:0007669"/>
    <property type="project" value="UniProtKB-KW"/>
</dbReference>
<dbReference type="WBParaSite" id="ACAC_0000055801-mRNA-1">
    <property type="protein sequence ID" value="ACAC_0000055801-mRNA-1"/>
    <property type="gene ID" value="ACAC_0000055801"/>
</dbReference>
<dbReference type="InterPro" id="IPR020568">
    <property type="entry name" value="Ribosomal_Su5_D2-typ_SF"/>
</dbReference>
<keyword evidence="1" id="KW-0689">Ribosomal protein</keyword>
<dbReference type="Pfam" id="PF00380">
    <property type="entry name" value="Ribosomal_S9"/>
    <property type="match status" value="1"/>
</dbReference>
<name>A0A158P637_ANGCA</name>
<dbReference type="GO" id="GO:0005840">
    <property type="term" value="C:ribosome"/>
    <property type="evidence" value="ECO:0007669"/>
    <property type="project" value="UniProtKB-KW"/>
</dbReference>
<dbReference type="SUPFAM" id="SSF54211">
    <property type="entry name" value="Ribosomal protein S5 domain 2-like"/>
    <property type="match status" value="1"/>
</dbReference>
<organism evidence="3 4">
    <name type="scientific">Angiostrongylus cantonensis</name>
    <name type="common">Rat lungworm</name>
    <dbReference type="NCBI Taxonomy" id="6313"/>
    <lineage>
        <taxon>Eukaryota</taxon>
        <taxon>Metazoa</taxon>
        <taxon>Ecdysozoa</taxon>
        <taxon>Nematoda</taxon>
        <taxon>Chromadorea</taxon>
        <taxon>Rhabditida</taxon>
        <taxon>Rhabditina</taxon>
        <taxon>Rhabditomorpha</taxon>
        <taxon>Strongyloidea</taxon>
        <taxon>Metastrongylidae</taxon>
        <taxon>Angiostrongylus</taxon>
    </lineage>
</organism>
<dbReference type="Gene3D" id="3.30.230.10">
    <property type="match status" value="1"/>
</dbReference>
<evidence type="ECO:0000313" key="4">
    <source>
        <dbReference type="WBParaSite" id="ACAC_0000055801-mRNA-1"/>
    </source>
</evidence>